<gene>
    <name evidence="1" type="ORF">FA95DRAFT_1605785</name>
</gene>
<proteinExistence type="predicted"/>
<reference evidence="1" key="1">
    <citation type="submission" date="2021-02" db="EMBL/GenBank/DDBJ databases">
        <authorList>
            <consortium name="DOE Joint Genome Institute"/>
            <person name="Ahrendt S."/>
            <person name="Looney B.P."/>
            <person name="Miyauchi S."/>
            <person name="Morin E."/>
            <person name="Drula E."/>
            <person name="Courty P.E."/>
            <person name="Chicoki N."/>
            <person name="Fauchery L."/>
            <person name="Kohler A."/>
            <person name="Kuo A."/>
            <person name="Labutti K."/>
            <person name="Pangilinan J."/>
            <person name="Lipzen A."/>
            <person name="Riley R."/>
            <person name="Andreopoulos W."/>
            <person name="He G."/>
            <person name="Johnson J."/>
            <person name="Barry K.W."/>
            <person name="Grigoriev I.V."/>
            <person name="Nagy L."/>
            <person name="Hibbett D."/>
            <person name="Henrissat B."/>
            <person name="Matheny P.B."/>
            <person name="Labbe J."/>
            <person name="Martin F."/>
        </authorList>
    </citation>
    <scope>NUCLEOTIDE SEQUENCE</scope>
    <source>
        <strain evidence="1">FP105234-sp</strain>
    </source>
</reference>
<accession>A0ACB8RV80</accession>
<protein>
    <submittedName>
        <fullName evidence="1">Uncharacterized protein</fullName>
    </submittedName>
</protein>
<organism evidence="1 2">
    <name type="scientific">Auriscalpium vulgare</name>
    <dbReference type="NCBI Taxonomy" id="40419"/>
    <lineage>
        <taxon>Eukaryota</taxon>
        <taxon>Fungi</taxon>
        <taxon>Dikarya</taxon>
        <taxon>Basidiomycota</taxon>
        <taxon>Agaricomycotina</taxon>
        <taxon>Agaricomycetes</taxon>
        <taxon>Russulales</taxon>
        <taxon>Auriscalpiaceae</taxon>
        <taxon>Auriscalpium</taxon>
    </lineage>
</organism>
<sequence>MEPPPLLADDPAAADPARLRLARKKSLFSFPSTPALLRSKKHADTDDTPPPSPTPARSVNTFIRNRANTLSSRAETETIDPDAQPFAIDLDDSSLTDSGTGEDKDVYRWAVVYENQRGITLFSTAYYSPLSLLPHDPPPFTIPEADGRGDRQPQVSLTDFPLPDGTWRWVSNAWMIDMRDEGEVQFDGFEYNWFFRRYKWRAQVGTASAGGWVRRRRWIRLMMRPARNSPDPNLLTNGATPAADSQPSSSSGSSALDLEVDEKDVWKGDEGDWRRCRLLMRQLITDGKKLEVWKDWLGIQPPQDSKGKKKQWTEDDYSLASEVAHEMLSTNWRPIHAKPPAEYISKIH</sequence>
<comment type="caution">
    <text evidence="1">The sequence shown here is derived from an EMBL/GenBank/DDBJ whole genome shotgun (WGS) entry which is preliminary data.</text>
</comment>
<keyword evidence="2" id="KW-1185">Reference proteome</keyword>
<evidence type="ECO:0000313" key="1">
    <source>
        <dbReference type="EMBL" id="KAI0047837.1"/>
    </source>
</evidence>
<reference evidence="1" key="2">
    <citation type="journal article" date="2022" name="New Phytol.">
        <title>Evolutionary transition to the ectomycorrhizal habit in the genomes of a hyperdiverse lineage of mushroom-forming fungi.</title>
        <authorList>
            <person name="Looney B."/>
            <person name="Miyauchi S."/>
            <person name="Morin E."/>
            <person name="Drula E."/>
            <person name="Courty P.E."/>
            <person name="Kohler A."/>
            <person name="Kuo A."/>
            <person name="LaButti K."/>
            <person name="Pangilinan J."/>
            <person name="Lipzen A."/>
            <person name="Riley R."/>
            <person name="Andreopoulos W."/>
            <person name="He G."/>
            <person name="Johnson J."/>
            <person name="Nolan M."/>
            <person name="Tritt A."/>
            <person name="Barry K.W."/>
            <person name="Grigoriev I.V."/>
            <person name="Nagy L.G."/>
            <person name="Hibbett D."/>
            <person name="Henrissat B."/>
            <person name="Matheny P.B."/>
            <person name="Labbe J."/>
            <person name="Martin F.M."/>
        </authorList>
    </citation>
    <scope>NUCLEOTIDE SEQUENCE</scope>
    <source>
        <strain evidence="1">FP105234-sp</strain>
    </source>
</reference>
<name>A0ACB8RV80_9AGAM</name>
<dbReference type="Proteomes" id="UP000814033">
    <property type="component" value="Unassembled WGS sequence"/>
</dbReference>
<dbReference type="EMBL" id="MU275897">
    <property type="protein sequence ID" value="KAI0047837.1"/>
    <property type="molecule type" value="Genomic_DNA"/>
</dbReference>
<evidence type="ECO:0000313" key="2">
    <source>
        <dbReference type="Proteomes" id="UP000814033"/>
    </source>
</evidence>